<protein>
    <recommendedName>
        <fullName evidence="4">Tetratricopeptide repeat protein</fullName>
    </recommendedName>
</protein>
<dbReference type="RefSeq" id="WP_218569737.1">
    <property type="nucleotide sequence ID" value="NZ_BNBA01000035.1"/>
</dbReference>
<evidence type="ECO:0008006" key="4">
    <source>
        <dbReference type="Google" id="ProtNLM"/>
    </source>
</evidence>
<dbReference type="EMBL" id="BNBA01000035">
    <property type="protein sequence ID" value="GHH59184.1"/>
    <property type="molecule type" value="Genomic_DNA"/>
</dbReference>
<dbReference type="PROSITE" id="PS51257">
    <property type="entry name" value="PROKAR_LIPOPROTEIN"/>
    <property type="match status" value="1"/>
</dbReference>
<sequence>MKVANAWAWTWALLGLACFGVQAQGLPKPKEFYFDEDRSTTRAIVAVPGQGDAVVDRLASIVQRDPRAVEARVQLAGIAFRSGRRELGEQLYRAAIESMSSNSQQYRTVIWNYGWDLLRVGDAARAVEQWALLANGRPATPEWLPPTLALGLWRAGRKDEALQWYGAAMRTWPDKWGNGANLATQLPDWSEADRATLADVLAAWQANPPAWP</sequence>
<evidence type="ECO:0000313" key="3">
    <source>
        <dbReference type="Proteomes" id="UP000623958"/>
    </source>
</evidence>
<dbReference type="SUPFAM" id="SSF48452">
    <property type="entry name" value="TPR-like"/>
    <property type="match status" value="1"/>
</dbReference>
<keyword evidence="1" id="KW-0732">Signal</keyword>
<proteinExistence type="predicted"/>
<dbReference type="InterPro" id="IPR011990">
    <property type="entry name" value="TPR-like_helical_dom_sf"/>
</dbReference>
<gene>
    <name evidence="2" type="ORF">GCM10009090_33010</name>
</gene>
<keyword evidence="3" id="KW-1185">Reference proteome</keyword>
<dbReference type="AlphaFoldDB" id="A0A919FAR7"/>
<comment type="caution">
    <text evidence="2">The sequence shown here is derived from an EMBL/GenBank/DDBJ whole genome shotgun (WGS) entry which is preliminary data.</text>
</comment>
<dbReference type="Gene3D" id="1.25.40.10">
    <property type="entry name" value="Tetratricopeptide repeat domain"/>
    <property type="match status" value="1"/>
</dbReference>
<dbReference type="Proteomes" id="UP000623958">
    <property type="component" value="Unassembled WGS sequence"/>
</dbReference>
<feature type="signal peptide" evidence="1">
    <location>
        <begin position="1"/>
        <end position="23"/>
    </location>
</feature>
<reference evidence="2" key="2">
    <citation type="submission" date="2020-09" db="EMBL/GenBank/DDBJ databases">
        <authorList>
            <person name="Sun Q."/>
            <person name="Ohkuma M."/>
        </authorList>
    </citation>
    <scope>NUCLEOTIDE SEQUENCE</scope>
    <source>
        <strain evidence="2">JCM 13306</strain>
    </source>
</reference>
<name>A0A919FAR7_9XANT</name>
<organism evidence="2 3">
    <name type="scientific">Xanthomonas boreopolis</name>
    <dbReference type="NCBI Taxonomy" id="86183"/>
    <lineage>
        <taxon>Bacteria</taxon>
        <taxon>Pseudomonadati</taxon>
        <taxon>Pseudomonadota</taxon>
        <taxon>Gammaproteobacteria</taxon>
        <taxon>Lysobacterales</taxon>
        <taxon>Lysobacteraceae</taxon>
        <taxon>Xanthomonas</taxon>
    </lineage>
</organism>
<reference evidence="2" key="1">
    <citation type="journal article" date="2014" name="Int. J. Syst. Evol. Microbiol.">
        <title>Complete genome sequence of Corynebacterium casei LMG S-19264T (=DSM 44701T), isolated from a smear-ripened cheese.</title>
        <authorList>
            <consortium name="US DOE Joint Genome Institute (JGI-PGF)"/>
            <person name="Walter F."/>
            <person name="Albersmeier A."/>
            <person name="Kalinowski J."/>
            <person name="Ruckert C."/>
        </authorList>
    </citation>
    <scope>NUCLEOTIDE SEQUENCE</scope>
    <source>
        <strain evidence="2">JCM 13306</strain>
    </source>
</reference>
<accession>A0A919FAR7</accession>
<evidence type="ECO:0000313" key="2">
    <source>
        <dbReference type="EMBL" id="GHH59184.1"/>
    </source>
</evidence>
<feature type="chain" id="PRO_5036872903" description="Tetratricopeptide repeat protein" evidence="1">
    <location>
        <begin position="24"/>
        <end position="212"/>
    </location>
</feature>
<evidence type="ECO:0000256" key="1">
    <source>
        <dbReference type="SAM" id="SignalP"/>
    </source>
</evidence>